<dbReference type="NCBIfam" id="TIGR00229">
    <property type="entry name" value="sensory_box"/>
    <property type="match status" value="2"/>
</dbReference>
<keyword evidence="5" id="KW-1003">Cell membrane</keyword>
<evidence type="ECO:0000256" key="10">
    <source>
        <dbReference type="ARBA" id="ARBA00022777"/>
    </source>
</evidence>
<dbReference type="SMART" id="SM00388">
    <property type="entry name" value="HisKA"/>
    <property type="match status" value="1"/>
</dbReference>
<dbReference type="InterPro" id="IPR035965">
    <property type="entry name" value="PAS-like_dom_sf"/>
</dbReference>
<gene>
    <name evidence="18" type="ORF">AUJ44_01320</name>
</gene>
<keyword evidence="13" id="KW-0902">Two-component regulatory system</keyword>
<dbReference type="Proteomes" id="UP000183206">
    <property type="component" value="Unassembled WGS sequence"/>
</dbReference>
<dbReference type="CDD" id="cd00130">
    <property type="entry name" value="PAS"/>
    <property type="match status" value="2"/>
</dbReference>
<evidence type="ECO:0000256" key="3">
    <source>
        <dbReference type="ARBA" id="ARBA00004236"/>
    </source>
</evidence>
<comment type="subcellular location">
    <subcellularLocation>
        <location evidence="3">Cell membrane</location>
    </subcellularLocation>
    <subcellularLocation>
        <location evidence="2">Membrane</location>
        <topology evidence="2">Multi-pass membrane protein</topology>
    </subcellularLocation>
</comment>
<evidence type="ECO:0000256" key="12">
    <source>
        <dbReference type="ARBA" id="ARBA00022989"/>
    </source>
</evidence>
<dbReference type="GO" id="GO:0007234">
    <property type="term" value="P:osmosensory signaling via phosphorelay pathway"/>
    <property type="evidence" value="ECO:0007669"/>
    <property type="project" value="TreeGrafter"/>
</dbReference>
<keyword evidence="15" id="KW-0175">Coiled coil</keyword>
<feature type="domain" description="PAS" evidence="17">
    <location>
        <begin position="230"/>
        <end position="275"/>
    </location>
</feature>
<dbReference type="InterPro" id="IPR005467">
    <property type="entry name" value="His_kinase_dom"/>
</dbReference>
<evidence type="ECO:0000256" key="1">
    <source>
        <dbReference type="ARBA" id="ARBA00000085"/>
    </source>
</evidence>
<dbReference type="Gene3D" id="1.10.287.130">
    <property type="match status" value="1"/>
</dbReference>
<dbReference type="Pfam" id="PF02518">
    <property type="entry name" value="HATPase_c"/>
    <property type="match status" value="1"/>
</dbReference>
<dbReference type="InterPro" id="IPR036097">
    <property type="entry name" value="HisK_dim/P_sf"/>
</dbReference>
<dbReference type="InterPro" id="IPR036890">
    <property type="entry name" value="HATPase_C_sf"/>
</dbReference>
<evidence type="ECO:0000256" key="15">
    <source>
        <dbReference type="SAM" id="Coils"/>
    </source>
</evidence>
<evidence type="ECO:0000313" key="19">
    <source>
        <dbReference type="Proteomes" id="UP000183206"/>
    </source>
</evidence>
<keyword evidence="12" id="KW-1133">Transmembrane helix</keyword>
<feature type="coiled-coil region" evidence="15">
    <location>
        <begin position="173"/>
        <end position="233"/>
    </location>
</feature>
<dbReference type="EC" id="2.7.13.3" evidence="4"/>
<evidence type="ECO:0000256" key="11">
    <source>
        <dbReference type="ARBA" id="ARBA00022840"/>
    </source>
</evidence>
<dbReference type="GO" id="GO:0000155">
    <property type="term" value="F:phosphorelay sensor kinase activity"/>
    <property type="evidence" value="ECO:0007669"/>
    <property type="project" value="InterPro"/>
</dbReference>
<evidence type="ECO:0000313" key="18">
    <source>
        <dbReference type="EMBL" id="OIO32929.1"/>
    </source>
</evidence>
<dbReference type="CDD" id="cd00075">
    <property type="entry name" value="HATPase"/>
    <property type="match status" value="1"/>
</dbReference>
<keyword evidence="6" id="KW-0597">Phosphoprotein</keyword>
<feature type="domain" description="PAS" evidence="17">
    <location>
        <begin position="2"/>
        <end position="47"/>
    </location>
</feature>
<dbReference type="Gene3D" id="3.30.450.20">
    <property type="entry name" value="PAS domain"/>
    <property type="match status" value="2"/>
</dbReference>
<evidence type="ECO:0000256" key="5">
    <source>
        <dbReference type="ARBA" id="ARBA00022475"/>
    </source>
</evidence>
<dbReference type="Pfam" id="PF00512">
    <property type="entry name" value="HisKA"/>
    <property type="match status" value="1"/>
</dbReference>
<dbReference type="PROSITE" id="PS50109">
    <property type="entry name" value="HIS_KIN"/>
    <property type="match status" value="1"/>
</dbReference>
<sequence length="605" mass="67955">MNSSETKVLLSFIAEGLMLFDEKGKIMSVNPHATLLLDYTSEELIGRHIDKTFSIYLDKKFLSEQETITYVIFEQGRTFSTPHGRIVYFESQSGRKFPVFVSAKAISINGKRGGILVFRDITDQKELEDYKINTAKKLATLTPILQRTATGVFSTKIKIPREEDEFTELLVGLALMIDDLEEMEKTRKESEERRVEAVKKAEGQKRTMTEEYSKKLENDVREKTEELRRAKVHTEAVIENLTSGLVEYSSDFTVLRVNRAAEDILGIKREDVVGRKISPKDIETPGMQSLSIVSYPALSDVVRKVKSTASGIKEGVSVNEVVIHYPFDREVQVITAPIIGSESDTRKGFIKVLRDITRERIISRGKSEFISIAAHQLRTPLSAVKWVISLVINGDLGLLNPAQRKLLERGYETNEKMITLVNDMLNVARIEDGRFGYKFSKNDILKTISLVVDNLKVVAKEKGVILKFETPPGPIEEFMFDPDKLSLAIQNLIDNAVKYTNAGGKVVVMLSKKDSANIEVKVSDEGVGIPESQINRLFSKFFRAKNVIHLQTEGSGLGLFIVKNIITRHGGTIKVESKESKGSTFSFTLPLDESFVPKEGEISEY</sequence>
<evidence type="ECO:0000256" key="14">
    <source>
        <dbReference type="ARBA" id="ARBA00023136"/>
    </source>
</evidence>
<dbReference type="Pfam" id="PF00989">
    <property type="entry name" value="PAS"/>
    <property type="match status" value="1"/>
</dbReference>
<dbReference type="GO" id="GO:0005886">
    <property type="term" value="C:plasma membrane"/>
    <property type="evidence" value="ECO:0007669"/>
    <property type="project" value="UniProtKB-SubCell"/>
</dbReference>
<dbReference type="InterPro" id="IPR003661">
    <property type="entry name" value="HisK_dim/P_dom"/>
</dbReference>
<dbReference type="SUPFAM" id="SSF55874">
    <property type="entry name" value="ATPase domain of HSP90 chaperone/DNA topoisomerase II/histidine kinase"/>
    <property type="match status" value="1"/>
</dbReference>
<comment type="catalytic activity">
    <reaction evidence="1">
        <text>ATP + protein L-histidine = ADP + protein N-phospho-L-histidine.</text>
        <dbReference type="EC" id="2.7.13.3"/>
    </reaction>
</comment>
<dbReference type="GO" id="GO:0030295">
    <property type="term" value="F:protein kinase activator activity"/>
    <property type="evidence" value="ECO:0007669"/>
    <property type="project" value="TreeGrafter"/>
</dbReference>
<evidence type="ECO:0000256" key="9">
    <source>
        <dbReference type="ARBA" id="ARBA00022741"/>
    </source>
</evidence>
<dbReference type="InterPro" id="IPR013767">
    <property type="entry name" value="PAS_fold"/>
</dbReference>
<dbReference type="Gene3D" id="3.30.565.10">
    <property type="entry name" value="Histidine kinase-like ATPase, C-terminal domain"/>
    <property type="match status" value="1"/>
</dbReference>
<dbReference type="STRING" id="1805282.AUJ44_01320"/>
<evidence type="ECO:0000256" key="8">
    <source>
        <dbReference type="ARBA" id="ARBA00022692"/>
    </source>
</evidence>
<evidence type="ECO:0000256" key="4">
    <source>
        <dbReference type="ARBA" id="ARBA00012438"/>
    </source>
</evidence>
<dbReference type="Pfam" id="PF13426">
    <property type="entry name" value="PAS_9"/>
    <property type="match status" value="1"/>
</dbReference>
<proteinExistence type="predicted"/>
<dbReference type="InterPro" id="IPR003594">
    <property type="entry name" value="HATPase_dom"/>
</dbReference>
<dbReference type="CDD" id="cd00082">
    <property type="entry name" value="HisKA"/>
    <property type="match status" value="1"/>
</dbReference>
<keyword evidence="7" id="KW-0808">Transferase</keyword>
<dbReference type="PANTHER" id="PTHR42878:SF7">
    <property type="entry name" value="SENSOR HISTIDINE KINASE GLRK"/>
    <property type="match status" value="1"/>
</dbReference>
<evidence type="ECO:0000259" key="16">
    <source>
        <dbReference type="PROSITE" id="PS50109"/>
    </source>
</evidence>
<organism evidence="18 19">
    <name type="scientific">Candidatus Nomurabacteria bacterium CG1_02_47_685</name>
    <dbReference type="NCBI Taxonomy" id="1805282"/>
    <lineage>
        <taxon>Bacteria</taxon>
        <taxon>Candidatus Nomuraibacteriota</taxon>
    </lineage>
</organism>
<dbReference type="GO" id="GO:0000156">
    <property type="term" value="F:phosphorelay response regulator activity"/>
    <property type="evidence" value="ECO:0007669"/>
    <property type="project" value="TreeGrafter"/>
</dbReference>
<keyword evidence="10" id="KW-0418">Kinase</keyword>
<comment type="caution">
    <text evidence="18">The sequence shown here is derived from an EMBL/GenBank/DDBJ whole genome shotgun (WGS) entry which is preliminary data.</text>
</comment>
<reference evidence="18 19" key="1">
    <citation type="journal article" date="2016" name="Environ. Microbiol.">
        <title>Genomic resolution of a cold subsurface aquifer community provides metabolic insights for novel microbes adapted to high CO concentrations.</title>
        <authorList>
            <person name="Probst A.J."/>
            <person name="Castelle C.J."/>
            <person name="Singh A."/>
            <person name="Brown C.T."/>
            <person name="Anantharaman K."/>
            <person name="Sharon I."/>
            <person name="Hug L.A."/>
            <person name="Burstein D."/>
            <person name="Emerson J.B."/>
            <person name="Thomas B.C."/>
            <person name="Banfield J.F."/>
        </authorList>
    </citation>
    <scope>NUCLEOTIDE SEQUENCE [LARGE SCALE GENOMIC DNA]</scope>
    <source>
        <strain evidence="18">CG1_02_47_685</strain>
    </source>
</reference>
<evidence type="ECO:0000256" key="2">
    <source>
        <dbReference type="ARBA" id="ARBA00004141"/>
    </source>
</evidence>
<dbReference type="PANTHER" id="PTHR42878">
    <property type="entry name" value="TWO-COMPONENT HISTIDINE KINASE"/>
    <property type="match status" value="1"/>
</dbReference>
<dbReference type="EMBL" id="MNVO01000024">
    <property type="protein sequence ID" value="OIO32929.1"/>
    <property type="molecule type" value="Genomic_DNA"/>
</dbReference>
<dbReference type="FunFam" id="3.30.565.10:FF:000023">
    <property type="entry name" value="PAS domain-containing sensor histidine kinase"/>
    <property type="match status" value="1"/>
</dbReference>
<dbReference type="InterPro" id="IPR000014">
    <property type="entry name" value="PAS"/>
</dbReference>
<dbReference type="PRINTS" id="PR00344">
    <property type="entry name" value="BCTRLSENSOR"/>
</dbReference>
<dbReference type="AlphaFoldDB" id="A0A1J4VCD4"/>
<dbReference type="GO" id="GO:0005524">
    <property type="term" value="F:ATP binding"/>
    <property type="evidence" value="ECO:0007669"/>
    <property type="project" value="UniProtKB-KW"/>
</dbReference>
<evidence type="ECO:0000256" key="7">
    <source>
        <dbReference type="ARBA" id="ARBA00022679"/>
    </source>
</evidence>
<accession>A0A1J4VCD4</accession>
<dbReference type="InterPro" id="IPR004358">
    <property type="entry name" value="Sig_transdc_His_kin-like_C"/>
</dbReference>
<dbReference type="SUPFAM" id="SSF55785">
    <property type="entry name" value="PYP-like sensor domain (PAS domain)"/>
    <property type="match status" value="2"/>
</dbReference>
<evidence type="ECO:0000256" key="13">
    <source>
        <dbReference type="ARBA" id="ARBA00023012"/>
    </source>
</evidence>
<protein>
    <recommendedName>
        <fullName evidence="4">histidine kinase</fullName>
        <ecNumber evidence="4">2.7.13.3</ecNumber>
    </recommendedName>
</protein>
<dbReference type="InterPro" id="IPR050351">
    <property type="entry name" value="BphY/WalK/GraS-like"/>
</dbReference>
<dbReference type="SUPFAM" id="SSF47384">
    <property type="entry name" value="Homodimeric domain of signal transducing histidine kinase"/>
    <property type="match status" value="1"/>
</dbReference>
<keyword evidence="9" id="KW-0547">Nucleotide-binding</keyword>
<keyword evidence="11" id="KW-0067">ATP-binding</keyword>
<evidence type="ECO:0000259" key="17">
    <source>
        <dbReference type="PROSITE" id="PS50112"/>
    </source>
</evidence>
<keyword evidence="8" id="KW-0812">Transmembrane</keyword>
<feature type="domain" description="Histidine kinase" evidence="16">
    <location>
        <begin position="372"/>
        <end position="593"/>
    </location>
</feature>
<dbReference type="GO" id="GO:0006355">
    <property type="term" value="P:regulation of DNA-templated transcription"/>
    <property type="evidence" value="ECO:0007669"/>
    <property type="project" value="InterPro"/>
</dbReference>
<keyword evidence="14" id="KW-0472">Membrane</keyword>
<dbReference type="SMART" id="SM00091">
    <property type="entry name" value="PAS"/>
    <property type="match status" value="2"/>
</dbReference>
<dbReference type="PROSITE" id="PS50112">
    <property type="entry name" value="PAS"/>
    <property type="match status" value="2"/>
</dbReference>
<evidence type="ECO:0000256" key="6">
    <source>
        <dbReference type="ARBA" id="ARBA00022553"/>
    </source>
</evidence>
<name>A0A1J4VCD4_9BACT</name>
<dbReference type="SMART" id="SM00387">
    <property type="entry name" value="HATPase_c"/>
    <property type="match status" value="1"/>
</dbReference>